<dbReference type="Proteomes" id="UP001432027">
    <property type="component" value="Unassembled WGS sequence"/>
</dbReference>
<evidence type="ECO:0000313" key="3">
    <source>
        <dbReference type="Proteomes" id="UP001432027"/>
    </source>
</evidence>
<feature type="chain" id="PRO_5043921565" evidence="1">
    <location>
        <begin position="29"/>
        <end position="92"/>
    </location>
</feature>
<accession>A0AAV5UL95</accession>
<evidence type="ECO:0000256" key="1">
    <source>
        <dbReference type="SAM" id="SignalP"/>
    </source>
</evidence>
<name>A0AAV5UL95_9BILA</name>
<sequence>PLCLQAFAIEISMEKLLLLATLLHAVSPQLQFPVEKPPNIYKWITENAYLCSSVSMNDGSVVTFMDEKEGLNCSLCPETPPTQIPRTACAIE</sequence>
<protein>
    <submittedName>
        <fullName evidence="2">Uncharacterized protein</fullName>
    </submittedName>
</protein>
<comment type="caution">
    <text evidence="2">The sequence shown here is derived from an EMBL/GenBank/DDBJ whole genome shotgun (WGS) entry which is preliminary data.</text>
</comment>
<gene>
    <name evidence="2" type="ORF">PENTCL1PPCAC_29526</name>
</gene>
<dbReference type="EMBL" id="BTSX01000006">
    <property type="protein sequence ID" value="GMT07352.1"/>
    <property type="molecule type" value="Genomic_DNA"/>
</dbReference>
<evidence type="ECO:0000313" key="2">
    <source>
        <dbReference type="EMBL" id="GMT07352.1"/>
    </source>
</evidence>
<organism evidence="2 3">
    <name type="scientific">Pristionchus entomophagus</name>
    <dbReference type="NCBI Taxonomy" id="358040"/>
    <lineage>
        <taxon>Eukaryota</taxon>
        <taxon>Metazoa</taxon>
        <taxon>Ecdysozoa</taxon>
        <taxon>Nematoda</taxon>
        <taxon>Chromadorea</taxon>
        <taxon>Rhabditida</taxon>
        <taxon>Rhabditina</taxon>
        <taxon>Diplogasteromorpha</taxon>
        <taxon>Diplogasteroidea</taxon>
        <taxon>Neodiplogasteridae</taxon>
        <taxon>Pristionchus</taxon>
    </lineage>
</organism>
<feature type="non-terminal residue" evidence="2">
    <location>
        <position position="1"/>
    </location>
</feature>
<proteinExistence type="predicted"/>
<dbReference type="AlphaFoldDB" id="A0AAV5UL95"/>
<keyword evidence="3" id="KW-1185">Reference proteome</keyword>
<feature type="non-terminal residue" evidence="2">
    <location>
        <position position="92"/>
    </location>
</feature>
<keyword evidence="1" id="KW-0732">Signal</keyword>
<reference evidence="2" key="1">
    <citation type="submission" date="2023-10" db="EMBL/GenBank/DDBJ databases">
        <title>Genome assembly of Pristionchus species.</title>
        <authorList>
            <person name="Yoshida K."/>
            <person name="Sommer R.J."/>
        </authorList>
    </citation>
    <scope>NUCLEOTIDE SEQUENCE</scope>
    <source>
        <strain evidence="2">RS0144</strain>
    </source>
</reference>
<feature type="signal peptide" evidence="1">
    <location>
        <begin position="1"/>
        <end position="28"/>
    </location>
</feature>